<dbReference type="AlphaFoldDB" id="A0A5C2RSK0"/>
<gene>
    <name evidence="2" type="ORF">L227DRAFT_511422</name>
</gene>
<name>A0A5C2RSK0_9APHY</name>
<evidence type="ECO:0000313" key="2">
    <source>
        <dbReference type="EMBL" id="RPD54622.1"/>
    </source>
</evidence>
<proteinExistence type="predicted"/>
<reference evidence="2" key="1">
    <citation type="journal article" date="2018" name="Genome Biol. Evol.">
        <title>Genomics and development of Lentinus tigrinus, a white-rot wood-decaying mushroom with dimorphic fruiting bodies.</title>
        <authorList>
            <person name="Wu B."/>
            <person name="Xu Z."/>
            <person name="Knudson A."/>
            <person name="Carlson A."/>
            <person name="Chen N."/>
            <person name="Kovaka S."/>
            <person name="LaButti K."/>
            <person name="Lipzen A."/>
            <person name="Pennachio C."/>
            <person name="Riley R."/>
            <person name="Schakwitz W."/>
            <person name="Umezawa K."/>
            <person name="Ohm R.A."/>
            <person name="Grigoriev I.V."/>
            <person name="Nagy L.G."/>
            <person name="Gibbons J."/>
            <person name="Hibbett D."/>
        </authorList>
    </citation>
    <scope>NUCLEOTIDE SEQUENCE [LARGE SCALE GENOMIC DNA]</scope>
    <source>
        <strain evidence="2">ALCF2SS1-6</strain>
    </source>
</reference>
<evidence type="ECO:0000313" key="3">
    <source>
        <dbReference type="Proteomes" id="UP000313359"/>
    </source>
</evidence>
<accession>A0A5C2RSK0</accession>
<dbReference type="STRING" id="1328759.A0A5C2RSK0"/>
<organism evidence="2 3">
    <name type="scientific">Lentinus tigrinus ALCF2SS1-6</name>
    <dbReference type="NCBI Taxonomy" id="1328759"/>
    <lineage>
        <taxon>Eukaryota</taxon>
        <taxon>Fungi</taxon>
        <taxon>Dikarya</taxon>
        <taxon>Basidiomycota</taxon>
        <taxon>Agaricomycotina</taxon>
        <taxon>Agaricomycetes</taxon>
        <taxon>Polyporales</taxon>
        <taxon>Polyporaceae</taxon>
        <taxon>Lentinus</taxon>
    </lineage>
</organism>
<dbReference type="OrthoDB" id="3257007at2759"/>
<sequence>LGREHKDSPFPKRTIPDPALVRGFDPNEGPCCTAKKFCIDILGTPASTWNTSATKVFVQDFLTVPQHACRNRKKVHAMFRSHIKTLQRHFKKVGMAKTKGKPTEGDAGDRYQRKYTVRRLIMRATEWLANLSIMQLFQRRYAIVTRYRILRPHIKILQRLGVNGMSSDEEEEGAPFVRYRVLIKPWRSEAVTKFLRALDALHRRYRKTGGSGSKRGSPPRLRCLSTEESTSKEVPRLPINAYNERWYSEQKGLKRDDIAARPTPYNFDLDVAVIQYVLRSIAQACPTTKTDLPAAAGRLLVMVK</sequence>
<evidence type="ECO:0000256" key="1">
    <source>
        <dbReference type="SAM" id="MobiDB-lite"/>
    </source>
</evidence>
<keyword evidence="3" id="KW-1185">Reference proteome</keyword>
<dbReference type="EMBL" id="ML122303">
    <property type="protein sequence ID" value="RPD54622.1"/>
    <property type="molecule type" value="Genomic_DNA"/>
</dbReference>
<feature type="non-terminal residue" evidence="2">
    <location>
        <position position="1"/>
    </location>
</feature>
<dbReference type="Proteomes" id="UP000313359">
    <property type="component" value="Unassembled WGS sequence"/>
</dbReference>
<feature type="region of interest" description="Disordered" evidence="1">
    <location>
        <begin position="206"/>
        <end position="229"/>
    </location>
</feature>
<protein>
    <submittedName>
        <fullName evidence="2">Uncharacterized protein</fullName>
    </submittedName>
</protein>